<dbReference type="GO" id="GO:0003676">
    <property type="term" value="F:nucleic acid binding"/>
    <property type="evidence" value="ECO:0007669"/>
    <property type="project" value="InterPro"/>
</dbReference>
<dbReference type="EMBL" id="JAAVUM010000004">
    <property type="protein sequence ID" value="NKE05529.1"/>
    <property type="molecule type" value="Genomic_DNA"/>
</dbReference>
<dbReference type="GO" id="GO:0006419">
    <property type="term" value="P:alanyl-tRNA aminoacylation"/>
    <property type="evidence" value="ECO:0007669"/>
    <property type="project" value="InterPro"/>
</dbReference>
<dbReference type="SMART" id="SM00863">
    <property type="entry name" value="tRNA_SAD"/>
    <property type="match status" value="1"/>
</dbReference>
<protein>
    <submittedName>
        <fullName evidence="7">Alanyl-tRNA editing protein</fullName>
    </submittedName>
</protein>
<dbReference type="GO" id="GO:0002161">
    <property type="term" value="F:aminoacyl-tRNA deacylase activity"/>
    <property type="evidence" value="ECO:0007669"/>
    <property type="project" value="UniProtKB-ARBA"/>
</dbReference>
<dbReference type="AlphaFoldDB" id="A0A846TFG3"/>
<dbReference type="Pfam" id="PF01411">
    <property type="entry name" value="tRNA-synt_2c"/>
    <property type="match status" value="1"/>
</dbReference>
<dbReference type="Gene3D" id="2.40.30.130">
    <property type="match status" value="1"/>
</dbReference>
<sequence length="393" mass="44546">MEHKLYYRDAYLKTFAAELIEQKEDEAGRKYVTLSQTAFYPTGGGQPFDTGYLNGIEVVDVEEVDEEIRHYIKEALPTTNRIEGEIDWERRFDHMQQHAGQHILSAAFEELYGYKTVSFHLGKDTLTIDLETDMLVAEEAAKVEELANQVILENRPIITKWVDEEELKQYKLRKELSVSSNIRLVIIPDFDYNGCGGTHPKSTAEVGSLKILGWERQKKIMRIEFVCGQRVLKQLGQKHEVIKELTVLLNAPEQEMGAAVNRLLGQKKELEKTIEEMKEQLLKFEADEILGSGKNDVISSVFKNRSIQELQKLARLLVANAEEKVFLLVSENQDKLQFVLAKGKNADGNLKEWSKQALSLIDGKGGGNETLVQGGGKLISGEEFIREVTGFIQ</sequence>
<name>A0A846TFG3_9BACI</name>
<dbReference type="PANTHER" id="PTHR43462">
    <property type="entry name" value="ALANYL-TRNA EDITING PROTEIN"/>
    <property type="match status" value="1"/>
</dbReference>
<evidence type="ECO:0000256" key="1">
    <source>
        <dbReference type="ARBA" id="ARBA00001947"/>
    </source>
</evidence>
<evidence type="ECO:0000259" key="6">
    <source>
        <dbReference type="PROSITE" id="PS50860"/>
    </source>
</evidence>
<dbReference type="InterPro" id="IPR018164">
    <property type="entry name" value="Ala-tRNA-synth_IIc_N"/>
</dbReference>
<dbReference type="InterPro" id="IPR012947">
    <property type="entry name" value="tRNA_SAD"/>
</dbReference>
<dbReference type="PANTHER" id="PTHR43462:SF1">
    <property type="entry name" value="ALANYL-TRNA EDITING PROTEIN AARSD1"/>
    <property type="match status" value="1"/>
</dbReference>
<dbReference type="SUPFAM" id="SSF50447">
    <property type="entry name" value="Translation proteins"/>
    <property type="match status" value="1"/>
</dbReference>
<dbReference type="GO" id="GO:0005524">
    <property type="term" value="F:ATP binding"/>
    <property type="evidence" value="ECO:0007669"/>
    <property type="project" value="InterPro"/>
</dbReference>
<dbReference type="Gene3D" id="3.10.310.40">
    <property type="match status" value="1"/>
</dbReference>
<evidence type="ECO:0000256" key="4">
    <source>
        <dbReference type="ARBA" id="ARBA00022833"/>
    </source>
</evidence>
<accession>A0A846TFG3</accession>
<keyword evidence="3" id="KW-0479">Metal-binding</keyword>
<comment type="cofactor">
    <cofactor evidence="1">
        <name>Zn(2+)</name>
        <dbReference type="ChEBI" id="CHEBI:29105"/>
    </cofactor>
</comment>
<dbReference type="Pfam" id="PF07973">
    <property type="entry name" value="tRNA_SAD"/>
    <property type="match status" value="1"/>
</dbReference>
<dbReference type="Proteomes" id="UP000587942">
    <property type="component" value="Unassembled WGS sequence"/>
</dbReference>
<dbReference type="GO" id="GO:0004813">
    <property type="term" value="F:alanine-tRNA ligase activity"/>
    <property type="evidence" value="ECO:0007669"/>
    <property type="project" value="InterPro"/>
</dbReference>
<evidence type="ECO:0000256" key="5">
    <source>
        <dbReference type="SAM" id="Coils"/>
    </source>
</evidence>
<dbReference type="Gene3D" id="3.30.980.10">
    <property type="entry name" value="Threonyl-trna Synthetase, Chain A, domain 2"/>
    <property type="match status" value="1"/>
</dbReference>
<evidence type="ECO:0000313" key="7">
    <source>
        <dbReference type="EMBL" id="NKE05529.1"/>
    </source>
</evidence>
<gene>
    <name evidence="7" type="ORF">GWK17_08560</name>
</gene>
<reference evidence="7 8" key="1">
    <citation type="submission" date="2020-03" db="EMBL/GenBank/DDBJ databases">
        <authorList>
            <person name="Sun Q."/>
        </authorList>
    </citation>
    <scope>NUCLEOTIDE SEQUENCE [LARGE SCALE GENOMIC DNA]</scope>
    <source>
        <strain evidence="7 8">KACC 21451</strain>
    </source>
</reference>
<organism evidence="7 8">
    <name type="scientific">Mesobacillus selenatarsenatis</name>
    <dbReference type="NCBI Taxonomy" id="388741"/>
    <lineage>
        <taxon>Bacteria</taxon>
        <taxon>Bacillati</taxon>
        <taxon>Bacillota</taxon>
        <taxon>Bacilli</taxon>
        <taxon>Bacillales</taxon>
        <taxon>Bacillaceae</taxon>
        <taxon>Mesobacillus</taxon>
    </lineage>
</organism>
<proteinExistence type="predicted"/>
<comment type="subcellular location">
    <subcellularLocation>
        <location evidence="2">Cytoplasm</location>
    </subcellularLocation>
</comment>
<feature type="coiled-coil region" evidence="5">
    <location>
        <begin position="260"/>
        <end position="287"/>
    </location>
</feature>
<dbReference type="InterPro" id="IPR051335">
    <property type="entry name" value="Alanyl-tRNA_Editing_Enzymes"/>
</dbReference>
<feature type="domain" description="Alanyl-transfer RNA synthetases family profile" evidence="6">
    <location>
        <begin position="1"/>
        <end position="237"/>
    </location>
</feature>
<keyword evidence="5" id="KW-0175">Coiled coil</keyword>
<dbReference type="GO" id="GO:0046872">
    <property type="term" value="F:metal ion binding"/>
    <property type="evidence" value="ECO:0007669"/>
    <property type="project" value="UniProtKB-KW"/>
</dbReference>
<keyword evidence="4" id="KW-0862">Zinc</keyword>
<dbReference type="InterPro" id="IPR009000">
    <property type="entry name" value="Transl_B-barrel_sf"/>
</dbReference>
<dbReference type="InterPro" id="IPR018165">
    <property type="entry name" value="Ala-tRNA-synth_IIc_core"/>
</dbReference>
<evidence type="ECO:0000313" key="8">
    <source>
        <dbReference type="Proteomes" id="UP000587942"/>
    </source>
</evidence>
<dbReference type="PROSITE" id="PS50860">
    <property type="entry name" value="AA_TRNA_LIGASE_II_ALA"/>
    <property type="match status" value="1"/>
</dbReference>
<comment type="caution">
    <text evidence="7">The sequence shown here is derived from an EMBL/GenBank/DDBJ whole genome shotgun (WGS) entry which is preliminary data.</text>
</comment>
<dbReference type="InterPro" id="IPR018163">
    <property type="entry name" value="Thr/Ala-tRNA-synth_IIc_edit"/>
</dbReference>
<dbReference type="GO" id="GO:0005737">
    <property type="term" value="C:cytoplasm"/>
    <property type="evidence" value="ECO:0007669"/>
    <property type="project" value="UniProtKB-SubCell"/>
</dbReference>
<evidence type="ECO:0000256" key="3">
    <source>
        <dbReference type="ARBA" id="ARBA00022723"/>
    </source>
</evidence>
<evidence type="ECO:0000256" key="2">
    <source>
        <dbReference type="ARBA" id="ARBA00004496"/>
    </source>
</evidence>
<dbReference type="SUPFAM" id="SSF55186">
    <property type="entry name" value="ThrRS/AlaRS common domain"/>
    <property type="match status" value="1"/>
</dbReference>